<protein>
    <recommendedName>
        <fullName evidence="5">ZCF37</fullName>
    </recommendedName>
</protein>
<keyword evidence="2" id="KW-1133">Transmembrane helix</keyword>
<evidence type="ECO:0000313" key="4">
    <source>
        <dbReference type="Proteomes" id="UP000215914"/>
    </source>
</evidence>
<evidence type="ECO:0000256" key="2">
    <source>
        <dbReference type="SAM" id="Phobius"/>
    </source>
</evidence>
<dbReference type="PANTHER" id="PTHR35275">
    <property type="entry name" value="ZCF37"/>
    <property type="match status" value="1"/>
</dbReference>
<dbReference type="Gramene" id="mRNA:HanXRQr2_Chr04g0150811">
    <property type="protein sequence ID" value="CDS:HanXRQr2_Chr04g0150811.1"/>
    <property type="gene ID" value="HanXRQr2_Chr04g0150811"/>
</dbReference>
<reference evidence="3" key="1">
    <citation type="journal article" date="2017" name="Nature">
        <title>The sunflower genome provides insights into oil metabolism, flowering and Asterid evolution.</title>
        <authorList>
            <person name="Badouin H."/>
            <person name="Gouzy J."/>
            <person name="Grassa C.J."/>
            <person name="Murat F."/>
            <person name="Staton S.E."/>
            <person name="Cottret L."/>
            <person name="Lelandais-Briere C."/>
            <person name="Owens G.L."/>
            <person name="Carrere S."/>
            <person name="Mayjonade B."/>
            <person name="Legrand L."/>
            <person name="Gill N."/>
            <person name="Kane N.C."/>
            <person name="Bowers J.E."/>
            <person name="Hubner S."/>
            <person name="Bellec A."/>
            <person name="Berard A."/>
            <person name="Berges H."/>
            <person name="Blanchet N."/>
            <person name="Boniface M.C."/>
            <person name="Brunel D."/>
            <person name="Catrice O."/>
            <person name="Chaidir N."/>
            <person name="Claudel C."/>
            <person name="Donnadieu C."/>
            <person name="Faraut T."/>
            <person name="Fievet G."/>
            <person name="Helmstetter N."/>
            <person name="King M."/>
            <person name="Knapp S.J."/>
            <person name="Lai Z."/>
            <person name="Le Paslier M.C."/>
            <person name="Lippi Y."/>
            <person name="Lorenzon L."/>
            <person name="Mandel J.R."/>
            <person name="Marage G."/>
            <person name="Marchand G."/>
            <person name="Marquand E."/>
            <person name="Bret-Mestries E."/>
            <person name="Morien E."/>
            <person name="Nambeesan S."/>
            <person name="Nguyen T."/>
            <person name="Pegot-Espagnet P."/>
            <person name="Pouilly N."/>
            <person name="Raftis F."/>
            <person name="Sallet E."/>
            <person name="Schiex T."/>
            <person name="Thomas J."/>
            <person name="Vandecasteele C."/>
            <person name="Vares D."/>
            <person name="Vear F."/>
            <person name="Vautrin S."/>
            <person name="Crespi M."/>
            <person name="Mangin B."/>
            <person name="Burke J.M."/>
            <person name="Salse J."/>
            <person name="Munos S."/>
            <person name="Vincourt P."/>
            <person name="Rieseberg L.H."/>
            <person name="Langlade N.B."/>
        </authorList>
    </citation>
    <scope>NUCLEOTIDE SEQUENCE</scope>
    <source>
        <tissue evidence="3">Leaves</tissue>
    </source>
</reference>
<name>A0A9K3J521_HELAN</name>
<dbReference type="Proteomes" id="UP000215914">
    <property type="component" value="Unassembled WGS sequence"/>
</dbReference>
<organism evidence="3 4">
    <name type="scientific">Helianthus annuus</name>
    <name type="common">Common sunflower</name>
    <dbReference type="NCBI Taxonomy" id="4232"/>
    <lineage>
        <taxon>Eukaryota</taxon>
        <taxon>Viridiplantae</taxon>
        <taxon>Streptophyta</taxon>
        <taxon>Embryophyta</taxon>
        <taxon>Tracheophyta</taxon>
        <taxon>Spermatophyta</taxon>
        <taxon>Magnoliopsida</taxon>
        <taxon>eudicotyledons</taxon>
        <taxon>Gunneridae</taxon>
        <taxon>Pentapetalae</taxon>
        <taxon>asterids</taxon>
        <taxon>campanulids</taxon>
        <taxon>Asterales</taxon>
        <taxon>Asteraceae</taxon>
        <taxon>Asteroideae</taxon>
        <taxon>Heliantheae alliance</taxon>
        <taxon>Heliantheae</taxon>
        <taxon>Helianthus</taxon>
    </lineage>
</organism>
<keyword evidence="2" id="KW-0472">Membrane</keyword>
<keyword evidence="2" id="KW-0812">Transmembrane</keyword>
<dbReference type="InterPro" id="IPR045880">
    <property type="entry name" value="ZCF37"/>
</dbReference>
<gene>
    <name evidence="3" type="ORF">HanXRQr2_Chr04g0150811</name>
</gene>
<reference evidence="3" key="2">
    <citation type="submission" date="2020-06" db="EMBL/GenBank/DDBJ databases">
        <title>Helianthus annuus Genome sequencing and assembly Release 2.</title>
        <authorList>
            <person name="Gouzy J."/>
            <person name="Langlade N."/>
            <person name="Munos S."/>
        </authorList>
    </citation>
    <scope>NUCLEOTIDE SEQUENCE</scope>
    <source>
        <tissue evidence="3">Leaves</tissue>
    </source>
</reference>
<sequence length="309" mass="36341">MHISTQILKTRNPKKEILKTRKPIKERSMSFICGSFNSQEEDDFEVLWPSPLTPSRKTRRNRFCCRRNKDDNKNPYSNRGLDKFEALLAELDDKKRKIFTQKGSQYISFVRFVYSNSNDVKPIIVRFRDPMKHDHKDHYKQNNIKDTRRTTSLPKLQVSTLDHHKNSEPPGDVNNVTNSPKIRTKEAQHEKSSIDKVTKKIRVDQWKMNLKRKLGEWWMPSYNLPLLVILVMLFLTFFGRSLAIICTSIAWYIIPKIDGTLENTTTKKMIKNQHSRKPSENKVVSSPRAFFSGPINVQQNKRMKKLMSF</sequence>
<evidence type="ECO:0008006" key="5">
    <source>
        <dbReference type="Google" id="ProtNLM"/>
    </source>
</evidence>
<dbReference type="AlphaFoldDB" id="A0A9K3J521"/>
<feature type="region of interest" description="Disordered" evidence="1">
    <location>
        <begin position="161"/>
        <end position="190"/>
    </location>
</feature>
<dbReference type="EMBL" id="MNCJ02000319">
    <property type="protein sequence ID" value="KAF5808903.1"/>
    <property type="molecule type" value="Genomic_DNA"/>
</dbReference>
<evidence type="ECO:0000313" key="3">
    <source>
        <dbReference type="EMBL" id="KAF5808903.1"/>
    </source>
</evidence>
<accession>A0A9K3J521</accession>
<dbReference type="PANTHER" id="PTHR35275:SF9">
    <property type="entry name" value="ZCF37"/>
    <property type="match status" value="1"/>
</dbReference>
<feature type="transmembrane region" description="Helical" evidence="2">
    <location>
        <begin position="222"/>
        <end position="254"/>
    </location>
</feature>
<comment type="caution">
    <text evidence="3">The sequence shown here is derived from an EMBL/GenBank/DDBJ whole genome shotgun (WGS) entry which is preliminary data.</text>
</comment>
<proteinExistence type="predicted"/>
<evidence type="ECO:0000256" key="1">
    <source>
        <dbReference type="SAM" id="MobiDB-lite"/>
    </source>
</evidence>
<keyword evidence="4" id="KW-1185">Reference proteome</keyword>